<evidence type="ECO:0000313" key="4">
    <source>
        <dbReference type="Proteomes" id="UP000521199"/>
    </source>
</evidence>
<evidence type="ECO:0000313" key="3">
    <source>
        <dbReference type="EMBL" id="MBB5209526.1"/>
    </source>
</evidence>
<name>A0A7W8G0T6_9GAMM</name>
<keyword evidence="2" id="KW-0732">Signal</keyword>
<dbReference type="AlphaFoldDB" id="A0A7W8G0T6"/>
<keyword evidence="4" id="KW-1185">Reference proteome</keyword>
<dbReference type="RefSeq" id="WP_183962056.1">
    <property type="nucleotide sequence ID" value="NZ_JACHHP010000006.1"/>
</dbReference>
<comment type="caution">
    <text evidence="3">The sequence shown here is derived from an EMBL/GenBank/DDBJ whole genome shotgun (WGS) entry which is preliminary data.</text>
</comment>
<feature type="region of interest" description="Disordered" evidence="1">
    <location>
        <begin position="380"/>
        <end position="401"/>
    </location>
</feature>
<gene>
    <name evidence="3" type="ORF">HNQ52_003095</name>
</gene>
<proteinExistence type="predicted"/>
<reference evidence="3 4" key="1">
    <citation type="submission" date="2020-08" db="EMBL/GenBank/DDBJ databases">
        <title>Genomic Encyclopedia of Type Strains, Phase IV (KMG-IV): sequencing the most valuable type-strain genomes for metagenomic binning, comparative biology and taxonomic classification.</title>
        <authorList>
            <person name="Goeker M."/>
        </authorList>
    </citation>
    <scope>NUCLEOTIDE SEQUENCE [LARGE SCALE GENOMIC DNA]</scope>
    <source>
        <strain evidence="3 4">DSM 24163</strain>
    </source>
</reference>
<evidence type="ECO:0008006" key="5">
    <source>
        <dbReference type="Google" id="ProtNLM"/>
    </source>
</evidence>
<feature type="chain" id="PRO_5031412323" description="Lipoprotein" evidence="2">
    <location>
        <begin position="23"/>
        <end position="401"/>
    </location>
</feature>
<protein>
    <recommendedName>
        <fullName evidence="5">Lipoprotein</fullName>
    </recommendedName>
</protein>
<accession>A0A7W8G0T6</accession>
<feature type="signal peptide" evidence="2">
    <location>
        <begin position="1"/>
        <end position="22"/>
    </location>
</feature>
<dbReference type="Proteomes" id="UP000521199">
    <property type="component" value="Unassembled WGS sequence"/>
</dbReference>
<evidence type="ECO:0000256" key="1">
    <source>
        <dbReference type="SAM" id="MobiDB-lite"/>
    </source>
</evidence>
<evidence type="ECO:0000256" key="2">
    <source>
        <dbReference type="SAM" id="SignalP"/>
    </source>
</evidence>
<dbReference type="PROSITE" id="PS51257">
    <property type="entry name" value="PROKAR_LIPOPROTEIN"/>
    <property type="match status" value="1"/>
</dbReference>
<dbReference type="EMBL" id="JACHHP010000006">
    <property type="protein sequence ID" value="MBB5209526.1"/>
    <property type="molecule type" value="Genomic_DNA"/>
</dbReference>
<sequence length="401" mass="43557">MPRHAVLFLCGLSLSIALLSCGSDDPALPRAAAGTPHGKGVFVDPRAPAPPAPAQAALVTVQIPDATGFAQPMTAMTLDIPAGWTADGGVRWERNVECVGNMHGYVWNATSRDGRHAVALLPKLSWQVARVGIVEMNPCPAAPMESARAYLEAVVQQARPGARVLSYRDRPDMVAERAQALPPARDGVRGWYDAGELLIGYPLQGVEMRESLVTAVFFSELRDPMIGVSLTGSAETPLALRAPDGELDFALLERIRLSARTDRGWGQQMLAASQRAMQAHNLRQQTAIRTWHQARMSEISMNGILERGRIRMDTIKSVSAIHAAGVASTAATDARIHAGRIDTIQEVQPWRDPSTGSQVDLSIHYRHAWQLDDGRQFLTNDPDFDPSRDLGISGHALEPVR</sequence>
<organism evidence="3 4">
    <name type="scientific">Chiayiivirga flava</name>
    <dbReference type="NCBI Taxonomy" id="659595"/>
    <lineage>
        <taxon>Bacteria</taxon>
        <taxon>Pseudomonadati</taxon>
        <taxon>Pseudomonadota</taxon>
        <taxon>Gammaproteobacteria</taxon>
        <taxon>Lysobacterales</taxon>
        <taxon>Lysobacteraceae</taxon>
        <taxon>Chiayiivirga</taxon>
    </lineage>
</organism>